<sequence>MKKHGILNSHIAKVLADLGHTDFIVIADAGLPIPDHVPKIDLALTVGMPGFKETLAAVADDLVIEKVTAAEEVQTQNEPIFDYMETMFSDTKMEWVTHEAFKALTKQAKAVIRTGEASPYANCILHAGVFF</sequence>
<keyword evidence="3 6" id="KW-0963">Cytoplasm</keyword>
<dbReference type="Pfam" id="PF05025">
    <property type="entry name" value="RbsD_FucU"/>
    <property type="match status" value="1"/>
</dbReference>
<evidence type="ECO:0000256" key="6">
    <source>
        <dbReference type="HAMAP-Rule" id="MF_01661"/>
    </source>
</evidence>
<dbReference type="InterPro" id="IPR023064">
    <property type="entry name" value="D-ribose_pyranase"/>
</dbReference>
<evidence type="ECO:0000256" key="1">
    <source>
        <dbReference type="ARBA" id="ARBA00000223"/>
    </source>
</evidence>
<evidence type="ECO:0000256" key="4">
    <source>
        <dbReference type="ARBA" id="ARBA00023235"/>
    </source>
</evidence>
<comment type="pathway">
    <text evidence="6">Carbohydrate metabolism; D-ribose degradation; D-ribose 5-phosphate from beta-D-ribopyranose: step 1/2.</text>
</comment>
<organism evidence="7 8">
    <name type="scientific">Bacillus badius</name>
    <dbReference type="NCBI Taxonomy" id="1455"/>
    <lineage>
        <taxon>Bacteria</taxon>
        <taxon>Bacillati</taxon>
        <taxon>Bacillota</taxon>
        <taxon>Bacilli</taxon>
        <taxon>Bacillales</taxon>
        <taxon>Bacillaceae</taxon>
        <taxon>Pseudobacillus</taxon>
    </lineage>
</organism>
<name>A0ABR5AVU7_BACBA</name>
<accession>A0ABR5AVU7</accession>
<keyword evidence="5 6" id="KW-0119">Carbohydrate metabolism</keyword>
<dbReference type="NCBIfam" id="NF008761">
    <property type="entry name" value="PRK11797.1"/>
    <property type="match status" value="1"/>
</dbReference>
<comment type="subcellular location">
    <subcellularLocation>
        <location evidence="6">Cytoplasm</location>
    </subcellularLocation>
</comment>
<comment type="caution">
    <text evidence="7">The sequence shown here is derived from an EMBL/GenBank/DDBJ whole genome shotgun (WGS) entry which is preliminary data.</text>
</comment>
<protein>
    <recommendedName>
        <fullName evidence="2 6">D-ribose pyranase</fullName>
        <ecNumber evidence="2 6">5.4.99.62</ecNumber>
    </recommendedName>
</protein>
<dbReference type="SUPFAM" id="SSF102546">
    <property type="entry name" value="RbsD-like"/>
    <property type="match status" value="1"/>
</dbReference>
<reference evidence="7 8" key="1">
    <citation type="submission" date="2015-01" db="EMBL/GenBank/DDBJ databases">
        <title>Genome Assembly of Bacillus badius MTCC 1458.</title>
        <authorList>
            <person name="Verma A."/>
            <person name="Khatri I."/>
            <person name="Mual P."/>
            <person name="Subramanian S."/>
            <person name="Krishnamurthi S."/>
        </authorList>
    </citation>
    <scope>NUCLEOTIDE SEQUENCE [LARGE SCALE GENOMIC DNA]</scope>
    <source>
        <strain evidence="7 8">MTCC 1458</strain>
    </source>
</reference>
<keyword evidence="8" id="KW-1185">Reference proteome</keyword>
<feature type="active site" description="Proton donor" evidence="6">
    <location>
        <position position="20"/>
    </location>
</feature>
<dbReference type="EC" id="5.4.99.62" evidence="2 6"/>
<evidence type="ECO:0000256" key="5">
    <source>
        <dbReference type="ARBA" id="ARBA00023277"/>
    </source>
</evidence>
<evidence type="ECO:0000256" key="2">
    <source>
        <dbReference type="ARBA" id="ARBA00012862"/>
    </source>
</evidence>
<feature type="binding site" evidence="6">
    <location>
        <position position="28"/>
    </location>
    <ligand>
        <name>substrate</name>
    </ligand>
</feature>
<comment type="similarity">
    <text evidence="6">Belongs to the RbsD / FucU family. RbsD subfamily.</text>
</comment>
<dbReference type="RefSeq" id="WP_041113832.1">
    <property type="nucleotide sequence ID" value="NZ_JARTHD010000010.1"/>
</dbReference>
<comment type="catalytic activity">
    <reaction evidence="1 6">
        <text>beta-D-ribopyranose = beta-D-ribofuranose</text>
        <dbReference type="Rhea" id="RHEA:25432"/>
        <dbReference type="ChEBI" id="CHEBI:27476"/>
        <dbReference type="ChEBI" id="CHEBI:47002"/>
        <dbReference type="EC" id="5.4.99.62"/>
    </reaction>
</comment>
<gene>
    <name evidence="6" type="primary">rbsD</name>
    <name evidence="7" type="ORF">SD77_4469</name>
</gene>
<keyword evidence="4 6" id="KW-0413">Isomerase</keyword>
<dbReference type="PANTHER" id="PTHR37831">
    <property type="entry name" value="D-RIBOSE PYRANASE"/>
    <property type="match status" value="1"/>
</dbReference>
<comment type="function">
    <text evidence="6">Catalyzes the interconversion of beta-pyran and beta-furan forms of D-ribose.</text>
</comment>
<comment type="subunit">
    <text evidence="6">Homodecamer.</text>
</comment>
<dbReference type="PANTHER" id="PTHR37831:SF1">
    <property type="entry name" value="D-RIBOSE PYRANASE"/>
    <property type="match status" value="1"/>
</dbReference>
<evidence type="ECO:0000256" key="3">
    <source>
        <dbReference type="ARBA" id="ARBA00022490"/>
    </source>
</evidence>
<dbReference type="EMBL" id="JXLP01000009">
    <property type="protein sequence ID" value="KIL78789.1"/>
    <property type="molecule type" value="Genomic_DNA"/>
</dbReference>
<dbReference type="Proteomes" id="UP000031982">
    <property type="component" value="Unassembled WGS sequence"/>
</dbReference>
<feature type="binding site" evidence="6">
    <location>
        <begin position="120"/>
        <end position="122"/>
    </location>
    <ligand>
        <name>substrate</name>
    </ligand>
</feature>
<dbReference type="HAMAP" id="MF_01661">
    <property type="entry name" value="D_rib_pyranase"/>
    <property type="match status" value="1"/>
</dbReference>
<evidence type="ECO:0000313" key="7">
    <source>
        <dbReference type="EMBL" id="KIL78789.1"/>
    </source>
</evidence>
<proteinExistence type="inferred from homology"/>
<dbReference type="InterPro" id="IPR023750">
    <property type="entry name" value="RbsD-like_sf"/>
</dbReference>
<feature type="binding site" evidence="6">
    <location>
        <position position="98"/>
    </location>
    <ligand>
        <name>substrate</name>
    </ligand>
</feature>
<dbReference type="InterPro" id="IPR007721">
    <property type="entry name" value="RbsD_FucU"/>
</dbReference>
<evidence type="ECO:0000313" key="8">
    <source>
        <dbReference type="Proteomes" id="UP000031982"/>
    </source>
</evidence>
<dbReference type="Gene3D" id="3.40.1650.10">
    <property type="entry name" value="RbsD-like domain"/>
    <property type="match status" value="1"/>
</dbReference>